<name>A0ABP0Q652_9DINO</name>
<feature type="transmembrane region" description="Helical" evidence="7">
    <location>
        <begin position="7"/>
        <end position="28"/>
    </location>
</feature>
<evidence type="ECO:0000313" key="9">
    <source>
        <dbReference type="EMBL" id="CAK9083729.1"/>
    </source>
</evidence>
<dbReference type="Proteomes" id="UP001642484">
    <property type="component" value="Unassembled WGS sequence"/>
</dbReference>
<gene>
    <name evidence="9" type="ORF">CCMP2556_LOCUS40790</name>
</gene>
<proteinExistence type="predicted"/>
<feature type="region of interest" description="Disordered" evidence="6">
    <location>
        <begin position="513"/>
        <end position="536"/>
    </location>
</feature>
<evidence type="ECO:0000259" key="8">
    <source>
        <dbReference type="Pfam" id="PF03151"/>
    </source>
</evidence>
<evidence type="ECO:0000256" key="2">
    <source>
        <dbReference type="ARBA" id="ARBA00022692"/>
    </source>
</evidence>
<evidence type="ECO:0000256" key="4">
    <source>
        <dbReference type="ARBA" id="ARBA00023136"/>
    </source>
</evidence>
<dbReference type="Pfam" id="PF03151">
    <property type="entry name" value="TPT"/>
    <property type="match status" value="1"/>
</dbReference>
<organism evidence="9 10">
    <name type="scientific">Durusdinium trenchii</name>
    <dbReference type="NCBI Taxonomy" id="1381693"/>
    <lineage>
        <taxon>Eukaryota</taxon>
        <taxon>Sar</taxon>
        <taxon>Alveolata</taxon>
        <taxon>Dinophyceae</taxon>
        <taxon>Suessiales</taxon>
        <taxon>Symbiodiniaceae</taxon>
        <taxon>Durusdinium</taxon>
    </lineage>
</organism>
<dbReference type="InterPro" id="IPR050186">
    <property type="entry name" value="TPT_transporter"/>
</dbReference>
<keyword evidence="2 7" id="KW-0812">Transmembrane</keyword>
<comment type="caution">
    <text evidence="9">The sequence shown here is derived from an EMBL/GenBank/DDBJ whole genome shotgun (WGS) entry which is preliminary data.</text>
</comment>
<keyword evidence="3 7" id="KW-1133">Transmembrane helix</keyword>
<evidence type="ECO:0000256" key="1">
    <source>
        <dbReference type="ARBA" id="ARBA00004141"/>
    </source>
</evidence>
<feature type="transmembrane region" description="Helical" evidence="7">
    <location>
        <begin position="266"/>
        <end position="289"/>
    </location>
</feature>
<keyword evidence="10" id="KW-1185">Reference proteome</keyword>
<dbReference type="InterPro" id="IPR004853">
    <property type="entry name" value="Sugar_P_trans_dom"/>
</dbReference>
<evidence type="ECO:0000256" key="7">
    <source>
        <dbReference type="SAM" id="Phobius"/>
    </source>
</evidence>
<evidence type="ECO:0000256" key="5">
    <source>
        <dbReference type="SAM" id="Coils"/>
    </source>
</evidence>
<feature type="transmembrane region" description="Helical" evidence="7">
    <location>
        <begin position="231"/>
        <end position="254"/>
    </location>
</feature>
<evidence type="ECO:0000313" key="10">
    <source>
        <dbReference type="Proteomes" id="UP001642484"/>
    </source>
</evidence>
<keyword evidence="5" id="KW-0175">Coiled coil</keyword>
<comment type="subcellular location">
    <subcellularLocation>
        <location evidence="1">Membrane</location>
        <topology evidence="1">Multi-pass membrane protein</topology>
    </subcellularLocation>
</comment>
<evidence type="ECO:0000256" key="3">
    <source>
        <dbReference type="ARBA" id="ARBA00022989"/>
    </source>
</evidence>
<evidence type="ECO:0000256" key="6">
    <source>
        <dbReference type="SAM" id="MobiDB-lite"/>
    </source>
</evidence>
<feature type="transmembrane region" description="Helical" evidence="7">
    <location>
        <begin position="187"/>
        <end position="211"/>
    </location>
</feature>
<feature type="transmembrane region" description="Helical" evidence="7">
    <location>
        <begin position="156"/>
        <end position="175"/>
    </location>
</feature>
<dbReference type="PANTHER" id="PTHR11132">
    <property type="entry name" value="SOLUTE CARRIER FAMILY 35"/>
    <property type="match status" value="1"/>
</dbReference>
<reference evidence="9 10" key="1">
    <citation type="submission" date="2024-02" db="EMBL/GenBank/DDBJ databases">
        <authorList>
            <person name="Chen Y."/>
            <person name="Shah S."/>
            <person name="Dougan E. K."/>
            <person name="Thang M."/>
            <person name="Chan C."/>
        </authorList>
    </citation>
    <scope>NUCLEOTIDE SEQUENCE [LARGE SCALE GENOMIC DNA]</scope>
</reference>
<sequence length="1267" mass="135470">MALWKMVAALAFTITMSATMIIFNAMLLQGFRHPVWLTFWHQSVSTCCVLLVRCAKPSLVTITSDENHEPLGVLGALWLGAPIACMQSVGLICGNTAVMYLSVGFCQMIKAWTASAVYVVGCFVGTQVWYRAVAKTLVIITSGLMITSIGELKFDAYGFLMQVLALFAEAFRINLVETRLKSAGYKLNPLSSVLATAPVASLLLLLIGLIFDRDALNAQALEAIGWPKLVANGLVAFFLNVAIFLAISVCSGLVYSLAGIVKDISIILGSVLIMGSSVSSLQVVGYSVAIGGIQTYGLVSKEPAKFDSAGLCIGLWQHLSLMTSPGTLLAVAPQSIGVDEQQWEKKKEVELEDLEAGDAHREPDSGSASRSACSEKRLLDAATDSSGSADSRRRHDLESLECIARWTLRTLATLHWAPKALSPEASLEGWSSWFCSWDALQEGSLSRGTLALALGAAVRAQADLHHVVLADPLEEVLPLLCSEMGELETISLARFLGDVAAAASELLRRHLSPRPAESVAATPPPEAPEERRSSRGAAEELVPLSFIGLCGRRRVAYVAPELPLQLKALVTGLAGDSLGFALAQEALDSDGLMRFFWAGRELPQELELEMMLRWVGVVELDGFDVFGMAMSDRLPLSLLREALQGVAHFGRRSQARLALLAAALVGDHDEAARTAEGLRRAAEVAEMRLKKLSTGGDGGAADRGQDTVRSAPPSTAPPAAAPEPSDTEEDVSWFFDAEVAETLTGPVVEVLRSEELQEAVGAASPEPPTDDDAVACLIAELRQGGGATMSAMAQSGSGRGQQCFVYGRLRPVQPRRSVLPGVVCHLPQDFVSARGEVVTSLRSTTGFSVARCALLDANLTLAAYESSAPALRRIREVYVQEPEETLGRPTLFSVADQRGQRLAQQIRALGHLGIEALLLSGDASDSVLSAGRAAGLLVAAGIPARLLYALAEDCGATVLRGLPDLPATYAYMPWESQKPLQIQIAELSKSERRHNFCFPLIGHRQSLLPQASTDLDAPFYEFFASSTSTSSTVLLEAPSEPQLRQLCAQLTDLLAPPSAPLPAPWPRRLAEALDADALDGEGEEGVTAAWVRPADPLGDRAARGKLAEALRRMADLEEDLRSANDDQLPDDDGDGLDAALAVVRRATRLAELVARQRSTLASVACLHLGGGVCTNLAPVDIVMPRAEVERVKEGPATLRDLGLFGGSAVLVLTSATAQNESDKPRGLMSVLDFWLPRLQAEEQTLLTQLPLRSWAAGLILIALTQLR</sequence>
<dbReference type="EMBL" id="CAXAMN010024095">
    <property type="protein sequence ID" value="CAK9083729.1"/>
    <property type="molecule type" value="Genomic_DNA"/>
</dbReference>
<feature type="domain" description="Sugar phosphate transporter" evidence="8">
    <location>
        <begin position="15"/>
        <end position="296"/>
    </location>
</feature>
<protein>
    <recommendedName>
        <fullName evidence="8">Sugar phosphate transporter domain-containing protein</fullName>
    </recommendedName>
</protein>
<keyword evidence="4 7" id="KW-0472">Membrane</keyword>
<feature type="region of interest" description="Disordered" evidence="6">
    <location>
        <begin position="350"/>
        <end position="375"/>
    </location>
</feature>
<feature type="coiled-coil region" evidence="5">
    <location>
        <begin position="1099"/>
        <end position="1126"/>
    </location>
</feature>
<accession>A0ABP0Q652</accession>
<feature type="region of interest" description="Disordered" evidence="6">
    <location>
        <begin position="689"/>
        <end position="729"/>
    </location>
</feature>